<dbReference type="GO" id="GO:0004831">
    <property type="term" value="F:tyrosine-tRNA ligase activity"/>
    <property type="evidence" value="ECO:0007669"/>
    <property type="project" value="UniProtKB-EC"/>
</dbReference>
<evidence type="ECO:0000256" key="5">
    <source>
        <dbReference type="ARBA" id="ARBA00022917"/>
    </source>
</evidence>
<dbReference type="PANTHER" id="PTHR11766">
    <property type="entry name" value="TYROSYL-TRNA SYNTHETASE"/>
    <property type="match status" value="1"/>
</dbReference>
<evidence type="ECO:0000256" key="7">
    <source>
        <dbReference type="ARBA" id="ARBA00048248"/>
    </source>
</evidence>
<dbReference type="InterPro" id="IPR024088">
    <property type="entry name" value="Tyr-tRNA-ligase_bac-type"/>
</dbReference>
<evidence type="ECO:0000256" key="2">
    <source>
        <dbReference type="ARBA" id="ARBA00022598"/>
    </source>
</evidence>
<dbReference type="Gene3D" id="1.10.240.10">
    <property type="entry name" value="Tyrosyl-Transfer RNA Synthetase"/>
    <property type="match status" value="1"/>
</dbReference>
<name>A0A644UA77_9ZZZZ</name>
<dbReference type="EMBL" id="VSSQ01000092">
    <property type="protein sequence ID" value="MPL75871.1"/>
    <property type="molecule type" value="Genomic_DNA"/>
</dbReference>
<reference evidence="8" key="1">
    <citation type="submission" date="2019-08" db="EMBL/GenBank/DDBJ databases">
        <authorList>
            <person name="Kucharzyk K."/>
            <person name="Murdoch R.W."/>
            <person name="Higgins S."/>
            <person name="Loffler F."/>
        </authorList>
    </citation>
    <scope>NUCLEOTIDE SEQUENCE</scope>
</reference>
<dbReference type="Gene3D" id="3.40.50.620">
    <property type="entry name" value="HUPs"/>
    <property type="match status" value="1"/>
</dbReference>
<dbReference type="SUPFAM" id="SSF52374">
    <property type="entry name" value="Nucleotidylyl transferase"/>
    <property type="match status" value="1"/>
</dbReference>
<keyword evidence="3" id="KW-0547">Nucleotide-binding</keyword>
<dbReference type="PRINTS" id="PR01040">
    <property type="entry name" value="TRNASYNTHTYR"/>
</dbReference>
<evidence type="ECO:0000313" key="8">
    <source>
        <dbReference type="EMBL" id="MPL75871.1"/>
    </source>
</evidence>
<dbReference type="NCBIfam" id="TIGR00234">
    <property type="entry name" value="tyrS"/>
    <property type="match status" value="1"/>
</dbReference>
<dbReference type="CDD" id="cd00805">
    <property type="entry name" value="TyrRS_core"/>
    <property type="match status" value="1"/>
</dbReference>
<dbReference type="EC" id="6.1.1.1" evidence="1"/>
<keyword evidence="4" id="KW-0067">ATP-binding</keyword>
<keyword evidence="5" id="KW-0648">Protein biosynthesis</keyword>
<protein>
    <recommendedName>
        <fullName evidence="1">tyrosine--tRNA ligase</fullName>
        <ecNumber evidence="1">6.1.1.1</ecNumber>
    </recommendedName>
</protein>
<proteinExistence type="predicted"/>
<gene>
    <name evidence="8" type="primary">tyrS_8</name>
    <name evidence="8" type="ORF">SDC9_21709</name>
</gene>
<dbReference type="PANTHER" id="PTHR11766:SF1">
    <property type="entry name" value="TYROSINE--TRNA LIGASE"/>
    <property type="match status" value="1"/>
</dbReference>
<dbReference type="SUPFAM" id="SSF55174">
    <property type="entry name" value="Alpha-L RNA-binding motif"/>
    <property type="match status" value="1"/>
</dbReference>
<dbReference type="GO" id="GO:0005829">
    <property type="term" value="C:cytosol"/>
    <property type="evidence" value="ECO:0007669"/>
    <property type="project" value="TreeGrafter"/>
</dbReference>
<evidence type="ECO:0000256" key="1">
    <source>
        <dbReference type="ARBA" id="ARBA00013160"/>
    </source>
</evidence>
<evidence type="ECO:0000256" key="4">
    <source>
        <dbReference type="ARBA" id="ARBA00022840"/>
    </source>
</evidence>
<organism evidence="8">
    <name type="scientific">bioreactor metagenome</name>
    <dbReference type="NCBI Taxonomy" id="1076179"/>
    <lineage>
        <taxon>unclassified sequences</taxon>
        <taxon>metagenomes</taxon>
        <taxon>ecological metagenomes</taxon>
    </lineage>
</organism>
<accession>A0A644UA77</accession>
<keyword evidence="6" id="KW-0030">Aminoacyl-tRNA synthetase</keyword>
<dbReference type="AlphaFoldDB" id="A0A644UA77"/>
<dbReference type="Pfam" id="PF00579">
    <property type="entry name" value="tRNA-synt_1b"/>
    <property type="match status" value="1"/>
</dbReference>
<evidence type="ECO:0000256" key="6">
    <source>
        <dbReference type="ARBA" id="ARBA00023146"/>
    </source>
</evidence>
<dbReference type="InterPro" id="IPR002307">
    <property type="entry name" value="Tyr-tRNA-ligase"/>
</dbReference>
<keyword evidence="2 8" id="KW-0436">Ligase</keyword>
<dbReference type="GO" id="GO:0006437">
    <property type="term" value="P:tyrosyl-tRNA aminoacylation"/>
    <property type="evidence" value="ECO:0007669"/>
    <property type="project" value="InterPro"/>
</dbReference>
<sequence>MLYLINNYNFMAIKKTKVIVDEEKINDILSRGVEDIIDKEELRKDLMSGVELRIKLGIDPTGPKLHLGRAIPLRKLREFQKLGHQVVLIVGDFTAQIGDASDKSEKRPMLTRQEIDENLKDYKNQIGKILDLSKTEFVYNNDWLSKLTFSELIKLSECFSVQQMLARRNFKERFEDGKEISLREFLYPIMQGYDSVEVKADVELGGFDQLFNLKAGRIIQDYYGMKKQHILTCEMLEGTNGVKMSTSQGNIISIVDDPDDMFGKIMAMKDELIVKYLKLCTDANYEDLANAEKFLADKNNNPRDLKLKLARDIVELYHNEKVAMKAESNFIETFQKGGIPDNISQIFVKEEEKELDLVEIVVKNNFVKSKSEWKRLVETNSVKEILEEGDEIKEKTLTDYKVKVFPAIFKIGKKKFVKIIL</sequence>
<dbReference type="InterPro" id="IPR002305">
    <property type="entry name" value="aa-tRNA-synth_Ic"/>
</dbReference>
<dbReference type="GO" id="GO:0005524">
    <property type="term" value="F:ATP binding"/>
    <property type="evidence" value="ECO:0007669"/>
    <property type="project" value="UniProtKB-KW"/>
</dbReference>
<comment type="catalytic activity">
    <reaction evidence="7">
        <text>tRNA(Tyr) + L-tyrosine + ATP = L-tyrosyl-tRNA(Tyr) + AMP + diphosphate + H(+)</text>
        <dbReference type="Rhea" id="RHEA:10220"/>
        <dbReference type="Rhea" id="RHEA-COMP:9706"/>
        <dbReference type="Rhea" id="RHEA-COMP:9707"/>
        <dbReference type="ChEBI" id="CHEBI:15378"/>
        <dbReference type="ChEBI" id="CHEBI:30616"/>
        <dbReference type="ChEBI" id="CHEBI:33019"/>
        <dbReference type="ChEBI" id="CHEBI:58315"/>
        <dbReference type="ChEBI" id="CHEBI:78442"/>
        <dbReference type="ChEBI" id="CHEBI:78536"/>
        <dbReference type="ChEBI" id="CHEBI:456215"/>
        <dbReference type="EC" id="6.1.1.1"/>
    </reaction>
</comment>
<evidence type="ECO:0000256" key="3">
    <source>
        <dbReference type="ARBA" id="ARBA00022741"/>
    </source>
</evidence>
<dbReference type="InterPro" id="IPR014729">
    <property type="entry name" value="Rossmann-like_a/b/a_fold"/>
</dbReference>
<comment type="caution">
    <text evidence="8">The sequence shown here is derived from an EMBL/GenBank/DDBJ whole genome shotgun (WGS) entry which is preliminary data.</text>
</comment>